<dbReference type="RefSeq" id="WP_113765601.1">
    <property type="nucleotide sequence ID" value="NZ_LVYK01000026.1"/>
</dbReference>
<dbReference type="Proteomes" id="UP000250174">
    <property type="component" value="Unassembled WGS sequence"/>
</dbReference>
<evidence type="ECO:0000256" key="2">
    <source>
        <dbReference type="SAM" id="MobiDB-lite"/>
    </source>
</evidence>
<feature type="compositionally biased region" description="Acidic residues" evidence="2">
    <location>
        <begin position="143"/>
        <end position="163"/>
    </location>
</feature>
<keyword evidence="1" id="KW-0175">Coiled coil</keyword>
<geneLocation type="plasmid" evidence="4">
    <name>pBEH1</name>
</geneLocation>
<keyword evidence="3" id="KW-0472">Membrane</keyword>
<evidence type="ECO:0000256" key="1">
    <source>
        <dbReference type="SAM" id="Coils"/>
    </source>
</evidence>
<dbReference type="AlphaFoldDB" id="A0AAX1Q7N4"/>
<feature type="coiled-coil region" evidence="1">
    <location>
        <begin position="240"/>
        <end position="284"/>
    </location>
</feature>
<evidence type="ECO:0000313" key="4">
    <source>
        <dbReference type="EMBL" id="RAS76686.1"/>
    </source>
</evidence>
<sequence>MKALKDYKYNLRRKRSWVFSLIMAFMFLGFFTFLTSKVYIASDETLYHTETGKTLDLSSSGTVTLEKRTYYPAQHQLEMVLKMDQVDDENFQFKSQEKANSGVDLPIKVLYQDDGYYVVRVKQLSSKWEALAFDLYQKPVQEESVDVEGSEEKTEEEEPEDELVQTISSDQSKTSTSSEKSSKNMQAYGLLVVDIQQKEVKKKMKSYEKAIGVEMKNQRALRKEIGELKADMEYQIETEKAETEAQISLKEDEIRMKEESISLYKEEKKMLKEKLKKLNEKEQDFH</sequence>
<feature type="transmembrane region" description="Helical" evidence="3">
    <location>
        <begin position="21"/>
        <end position="40"/>
    </location>
</feature>
<dbReference type="EMBL" id="LVYK01000026">
    <property type="protein sequence ID" value="RAS76686.1"/>
    <property type="molecule type" value="Genomic_DNA"/>
</dbReference>
<keyword evidence="4" id="KW-0614">Plasmid</keyword>
<reference evidence="4 5" key="1">
    <citation type="submission" date="2016-03" db="EMBL/GenBank/DDBJ databases">
        <title>Comparison of Bacillus endophyticus and B. anthracis characteristics using whole genome sequence analysis and microbiological techniques.</title>
        <authorList>
            <person name="Lekota K.E."/>
            <person name="Mafofo J."/>
            <person name="Rees J."/>
            <person name="Muchadeyi F.C."/>
            <person name="Madoroba E."/>
            <person name="Van Heerden H."/>
        </authorList>
    </citation>
    <scope>NUCLEOTIDE SEQUENCE [LARGE SCALE GENOMIC DNA]</scope>
    <source>
        <strain evidence="4 5">3631_10C</strain>
        <plasmid evidence="4">pBEH1</plasmid>
    </source>
</reference>
<keyword evidence="3" id="KW-1133">Transmembrane helix</keyword>
<feature type="region of interest" description="Disordered" evidence="2">
    <location>
        <begin position="143"/>
        <end position="181"/>
    </location>
</feature>
<name>A0AAX1Q7N4_9BACI</name>
<comment type="caution">
    <text evidence="4">The sequence shown here is derived from an EMBL/GenBank/DDBJ whole genome shotgun (WGS) entry which is preliminary data.</text>
</comment>
<gene>
    <name evidence="4" type="ORF">A3864_12760</name>
</gene>
<proteinExistence type="predicted"/>
<organism evidence="4 5">
    <name type="scientific">Priestia endophytica</name>
    <dbReference type="NCBI Taxonomy" id="135735"/>
    <lineage>
        <taxon>Bacteria</taxon>
        <taxon>Bacillati</taxon>
        <taxon>Bacillota</taxon>
        <taxon>Bacilli</taxon>
        <taxon>Bacillales</taxon>
        <taxon>Bacillaceae</taxon>
        <taxon>Priestia</taxon>
    </lineage>
</organism>
<accession>A0AAX1Q7N4</accession>
<keyword evidence="3" id="KW-0812">Transmembrane</keyword>
<protein>
    <submittedName>
        <fullName evidence="4">Uncharacterized protein</fullName>
    </submittedName>
</protein>
<evidence type="ECO:0000313" key="5">
    <source>
        <dbReference type="Proteomes" id="UP000250174"/>
    </source>
</evidence>
<evidence type="ECO:0000256" key="3">
    <source>
        <dbReference type="SAM" id="Phobius"/>
    </source>
</evidence>
<feature type="compositionally biased region" description="Low complexity" evidence="2">
    <location>
        <begin position="166"/>
        <end position="179"/>
    </location>
</feature>